<accession>A0ACB8TXB1</accession>
<organism evidence="1 2">
    <name type="scientific">Irpex rosettiformis</name>
    <dbReference type="NCBI Taxonomy" id="378272"/>
    <lineage>
        <taxon>Eukaryota</taxon>
        <taxon>Fungi</taxon>
        <taxon>Dikarya</taxon>
        <taxon>Basidiomycota</taxon>
        <taxon>Agaricomycotina</taxon>
        <taxon>Agaricomycetes</taxon>
        <taxon>Polyporales</taxon>
        <taxon>Irpicaceae</taxon>
        <taxon>Irpex</taxon>
    </lineage>
</organism>
<proteinExistence type="predicted"/>
<keyword evidence="2" id="KW-1185">Reference proteome</keyword>
<evidence type="ECO:0000313" key="1">
    <source>
        <dbReference type="EMBL" id="KAI0086713.1"/>
    </source>
</evidence>
<evidence type="ECO:0000313" key="2">
    <source>
        <dbReference type="Proteomes" id="UP001055072"/>
    </source>
</evidence>
<dbReference type="Proteomes" id="UP001055072">
    <property type="component" value="Unassembled WGS sequence"/>
</dbReference>
<comment type="caution">
    <text evidence="1">The sequence shown here is derived from an EMBL/GenBank/DDBJ whole genome shotgun (WGS) entry which is preliminary data.</text>
</comment>
<reference evidence="1" key="1">
    <citation type="journal article" date="2021" name="Environ. Microbiol.">
        <title>Gene family expansions and transcriptome signatures uncover fungal adaptations to wood decay.</title>
        <authorList>
            <person name="Hage H."/>
            <person name="Miyauchi S."/>
            <person name="Viragh M."/>
            <person name="Drula E."/>
            <person name="Min B."/>
            <person name="Chaduli D."/>
            <person name="Navarro D."/>
            <person name="Favel A."/>
            <person name="Norest M."/>
            <person name="Lesage-Meessen L."/>
            <person name="Balint B."/>
            <person name="Merenyi Z."/>
            <person name="de Eugenio L."/>
            <person name="Morin E."/>
            <person name="Martinez A.T."/>
            <person name="Baldrian P."/>
            <person name="Stursova M."/>
            <person name="Martinez M.J."/>
            <person name="Novotny C."/>
            <person name="Magnuson J.K."/>
            <person name="Spatafora J.W."/>
            <person name="Maurice S."/>
            <person name="Pangilinan J."/>
            <person name="Andreopoulos W."/>
            <person name="LaButti K."/>
            <person name="Hundley H."/>
            <person name="Na H."/>
            <person name="Kuo A."/>
            <person name="Barry K."/>
            <person name="Lipzen A."/>
            <person name="Henrissat B."/>
            <person name="Riley R."/>
            <person name="Ahrendt S."/>
            <person name="Nagy L.G."/>
            <person name="Grigoriev I.V."/>
            <person name="Martin F."/>
            <person name="Rosso M.N."/>
        </authorList>
    </citation>
    <scope>NUCLEOTIDE SEQUENCE</scope>
    <source>
        <strain evidence="1">CBS 384.51</strain>
    </source>
</reference>
<dbReference type="EMBL" id="MU274922">
    <property type="protein sequence ID" value="KAI0086713.1"/>
    <property type="molecule type" value="Genomic_DNA"/>
</dbReference>
<name>A0ACB8TXB1_9APHY</name>
<protein>
    <submittedName>
        <fullName evidence="1">Uncharacterized protein</fullName>
    </submittedName>
</protein>
<sequence length="149" mass="16893">MASPHLSPLSMPNLFDDPAIMWATETDVPGYPGLYVSPTSRTLPIIEPIQSRRNRPNTWPPLPWQWFYTRFARQDTYWTALCPTSVPYEGLLEALGNNEVVETATAQGLGWRLADAEGWQRLEQLLQRLLSAMSAAWSLDSQTPLLIHQ</sequence>
<gene>
    <name evidence="1" type="ORF">BDY19DRAFT_995722</name>
</gene>